<keyword evidence="10" id="KW-1185">Reference proteome</keyword>
<dbReference type="InterPro" id="IPR017871">
    <property type="entry name" value="ABC_transporter-like_CS"/>
</dbReference>
<dbReference type="SUPFAM" id="SSF52540">
    <property type="entry name" value="P-loop containing nucleoside triphosphate hydrolases"/>
    <property type="match status" value="1"/>
</dbReference>
<evidence type="ECO:0000256" key="5">
    <source>
        <dbReference type="ARBA" id="ARBA00022840"/>
    </source>
</evidence>
<accession>A0A6M4GV79</accession>
<dbReference type="Proteomes" id="UP000501534">
    <property type="component" value="Chromosome"/>
</dbReference>
<dbReference type="RefSeq" id="WP_171091801.1">
    <property type="nucleotide sequence ID" value="NZ_CP053069.1"/>
</dbReference>
<feature type="domain" description="ABC transporter" evidence="8">
    <location>
        <begin position="6"/>
        <end position="197"/>
    </location>
</feature>
<keyword evidence="3" id="KW-0547">Nucleotide-binding</keyword>
<dbReference type="KEGG" id="uru:DSM104443_01985"/>
<dbReference type="GO" id="GO:0005524">
    <property type="term" value="F:ATP binding"/>
    <property type="evidence" value="ECO:0007669"/>
    <property type="project" value="UniProtKB-KW"/>
</dbReference>
<proteinExistence type="predicted"/>
<dbReference type="Gene3D" id="3.40.50.300">
    <property type="entry name" value="P-loop containing nucleotide triphosphate hydrolases"/>
    <property type="match status" value="1"/>
</dbReference>
<dbReference type="InterPro" id="IPR003593">
    <property type="entry name" value="AAA+_ATPase"/>
</dbReference>
<dbReference type="GO" id="GO:0022857">
    <property type="term" value="F:transmembrane transporter activity"/>
    <property type="evidence" value="ECO:0007669"/>
    <property type="project" value="InterPro"/>
</dbReference>
<dbReference type="EMBL" id="CP053069">
    <property type="protein sequence ID" value="QJR10915.1"/>
    <property type="molecule type" value="Genomic_DNA"/>
</dbReference>
<evidence type="ECO:0000259" key="8">
    <source>
        <dbReference type="PROSITE" id="PS50893"/>
    </source>
</evidence>
<dbReference type="SMART" id="SM00382">
    <property type="entry name" value="AAA"/>
    <property type="match status" value="1"/>
</dbReference>
<keyword evidence="2" id="KW-1003">Cell membrane</keyword>
<dbReference type="PROSITE" id="PS00211">
    <property type="entry name" value="ABC_TRANSPORTER_1"/>
    <property type="match status" value="1"/>
</dbReference>
<keyword evidence="1" id="KW-0813">Transport</keyword>
<dbReference type="InterPro" id="IPR003439">
    <property type="entry name" value="ABC_transporter-like_ATP-bd"/>
</dbReference>
<keyword evidence="7" id="KW-0472">Membrane</keyword>
<evidence type="ECO:0000256" key="4">
    <source>
        <dbReference type="ARBA" id="ARBA00022748"/>
    </source>
</evidence>
<protein>
    <submittedName>
        <fullName evidence="9">Cytochrome c biogenesis ATP-binding export protein CcmA</fullName>
    </submittedName>
</protein>
<sequence>MSIARLEVRSLAASRGPVTLFRDLSFALVPGEIAAVRGPNGSGKTTLLRCVAGLTQPEAGDVVREGGILFLGHLPGIKDDLTAEENLEFALRMQGVDADATKIRTALSVVGLEGKRRVPARRLSAGQRRRIGLARLTLSTTTGLWILDEPLASLDASGEEWLGGMLEAHAGRGGIALVATHHPLPLAKITPRDIAIGP</sequence>
<dbReference type="InterPro" id="IPR005895">
    <property type="entry name" value="ABC_transptr_haem_export_CcmA"/>
</dbReference>
<evidence type="ECO:0000256" key="6">
    <source>
        <dbReference type="ARBA" id="ARBA00022967"/>
    </source>
</evidence>
<organism evidence="9 10">
    <name type="scientific">Usitatibacter rugosus</name>
    <dbReference type="NCBI Taxonomy" id="2732067"/>
    <lineage>
        <taxon>Bacteria</taxon>
        <taxon>Pseudomonadati</taxon>
        <taxon>Pseudomonadota</taxon>
        <taxon>Betaproteobacteria</taxon>
        <taxon>Nitrosomonadales</taxon>
        <taxon>Usitatibacteraceae</taxon>
        <taxon>Usitatibacter</taxon>
    </lineage>
</organism>
<dbReference type="PANTHER" id="PTHR43499">
    <property type="entry name" value="ABC TRANSPORTER I FAMILY MEMBER 1"/>
    <property type="match status" value="1"/>
</dbReference>
<evidence type="ECO:0000313" key="10">
    <source>
        <dbReference type="Proteomes" id="UP000501534"/>
    </source>
</evidence>
<evidence type="ECO:0000256" key="3">
    <source>
        <dbReference type="ARBA" id="ARBA00022741"/>
    </source>
</evidence>
<dbReference type="Pfam" id="PF00005">
    <property type="entry name" value="ABC_tran"/>
    <property type="match status" value="1"/>
</dbReference>
<name>A0A6M4GV79_9PROT</name>
<dbReference type="AlphaFoldDB" id="A0A6M4GV79"/>
<keyword evidence="6" id="KW-1278">Translocase</keyword>
<dbReference type="PROSITE" id="PS50893">
    <property type="entry name" value="ABC_TRANSPORTER_2"/>
    <property type="match status" value="1"/>
</dbReference>
<dbReference type="NCBIfam" id="TIGR01189">
    <property type="entry name" value="ccmA"/>
    <property type="match status" value="1"/>
</dbReference>
<keyword evidence="5 9" id="KW-0067">ATP-binding</keyword>
<evidence type="ECO:0000256" key="1">
    <source>
        <dbReference type="ARBA" id="ARBA00022448"/>
    </source>
</evidence>
<evidence type="ECO:0000313" key="9">
    <source>
        <dbReference type="EMBL" id="QJR10915.1"/>
    </source>
</evidence>
<dbReference type="NCBIfam" id="NF010061">
    <property type="entry name" value="PRK13538.1"/>
    <property type="match status" value="1"/>
</dbReference>
<evidence type="ECO:0000256" key="7">
    <source>
        <dbReference type="ARBA" id="ARBA00023136"/>
    </source>
</evidence>
<keyword evidence="4" id="KW-0201">Cytochrome c-type biogenesis</keyword>
<dbReference type="GO" id="GO:0016887">
    <property type="term" value="F:ATP hydrolysis activity"/>
    <property type="evidence" value="ECO:0007669"/>
    <property type="project" value="InterPro"/>
</dbReference>
<dbReference type="PANTHER" id="PTHR43499:SF1">
    <property type="entry name" value="ABC TRANSPORTER I FAMILY MEMBER 1"/>
    <property type="match status" value="1"/>
</dbReference>
<evidence type="ECO:0000256" key="2">
    <source>
        <dbReference type="ARBA" id="ARBA00022475"/>
    </source>
</evidence>
<gene>
    <name evidence="9" type="primary">ccmA</name>
    <name evidence="9" type="ORF">DSM104443_01985</name>
</gene>
<dbReference type="GO" id="GO:0017004">
    <property type="term" value="P:cytochrome complex assembly"/>
    <property type="evidence" value="ECO:0007669"/>
    <property type="project" value="UniProtKB-KW"/>
</dbReference>
<dbReference type="InterPro" id="IPR027417">
    <property type="entry name" value="P-loop_NTPase"/>
</dbReference>
<reference evidence="9 10" key="1">
    <citation type="submission" date="2020-04" db="EMBL/GenBank/DDBJ databases">
        <title>Usitatibacter rugosus gen. nov., sp. nov. and Usitatibacter palustris sp. nov., novel members of Usitatibacteraceae fam. nov. within the order Nitrosomonadales isolated from soil.</title>
        <authorList>
            <person name="Huber K.J."/>
            <person name="Neumann-Schaal M."/>
            <person name="Geppert A."/>
            <person name="Luckner M."/>
            <person name="Wanner G."/>
            <person name="Overmann J."/>
        </authorList>
    </citation>
    <scope>NUCLEOTIDE SEQUENCE [LARGE SCALE GENOMIC DNA]</scope>
    <source>
        <strain evidence="9 10">0125_3</strain>
    </source>
</reference>